<reference evidence="3 4" key="1">
    <citation type="journal article" date="2021" name="Elife">
        <title>Chloroplast acquisition without the gene transfer in kleptoplastic sea slugs, Plakobranchus ocellatus.</title>
        <authorList>
            <person name="Maeda T."/>
            <person name="Takahashi S."/>
            <person name="Yoshida T."/>
            <person name="Shimamura S."/>
            <person name="Takaki Y."/>
            <person name="Nagai Y."/>
            <person name="Toyoda A."/>
            <person name="Suzuki Y."/>
            <person name="Arimoto A."/>
            <person name="Ishii H."/>
            <person name="Satoh N."/>
            <person name="Nishiyama T."/>
            <person name="Hasebe M."/>
            <person name="Maruyama T."/>
            <person name="Minagawa J."/>
            <person name="Obokata J."/>
            <person name="Shigenobu S."/>
        </authorList>
    </citation>
    <scope>NUCLEOTIDE SEQUENCE [LARGE SCALE GENOMIC DNA]</scope>
</reference>
<proteinExistence type="predicted"/>
<feature type="region of interest" description="Disordered" evidence="2">
    <location>
        <begin position="28"/>
        <end position="60"/>
    </location>
</feature>
<feature type="repeat" description="TPR" evidence="1">
    <location>
        <begin position="282"/>
        <end position="315"/>
    </location>
</feature>
<accession>A0AAV4CI65</accession>
<dbReference type="PANTHER" id="PTHR16091:SF1">
    <property type="entry name" value="TETRATRICOPEPTIDE REPEAT PROTEIN 17"/>
    <property type="match status" value="1"/>
</dbReference>
<dbReference type="Proteomes" id="UP000735302">
    <property type="component" value="Unassembled WGS sequence"/>
</dbReference>
<keyword evidence="1" id="KW-0802">TPR repeat</keyword>
<evidence type="ECO:0000313" key="3">
    <source>
        <dbReference type="EMBL" id="GFO31147.1"/>
    </source>
</evidence>
<keyword evidence="4" id="KW-1185">Reference proteome</keyword>
<protein>
    <submittedName>
        <fullName evidence="3">Tetratricopeptide repeat protein 17</fullName>
    </submittedName>
</protein>
<dbReference type="AlphaFoldDB" id="A0AAV4CI65"/>
<evidence type="ECO:0000256" key="1">
    <source>
        <dbReference type="PROSITE-ProRule" id="PRU00339"/>
    </source>
</evidence>
<dbReference type="Pfam" id="PF13181">
    <property type="entry name" value="TPR_8"/>
    <property type="match status" value="1"/>
</dbReference>
<dbReference type="EMBL" id="BLXT01006360">
    <property type="protein sequence ID" value="GFO31147.1"/>
    <property type="molecule type" value="Genomic_DNA"/>
</dbReference>
<sequence>MVDRDGRQVVLCTWSRRSPTLDLDVAYLEEKPEKGKDEKGEDKSAGIKKDPKSPDYSQPVRPALYSKIKKHKTSDTDFYMSPIWPEKEECDTFVKKVPDARNLTTVYLSPENKGFEVKALLTEAQGLEKQGEHPLPWYPPVCVPLLELPDGSIDQDRLKAVSYEERSRIPLKYNDPSMRPILQSHVNDGSVTEEEVGQRILTALKQNIGPQWILYNLAGLYWRIIGNNYHGIECIRRSIRLSPPQYRDIPLVNLGNILYRYGRYQDAIAVMWDALTVSDAEPSTHFLMGHLLWATQNFTGAAHHYQEALSADPDYVPALDAVRAMKCYLKFHYAAQSAAPPAPPQDKYGGSGSSGSNCHQKQQAETESVVICKSENNEDKCIIETRMRNRVSDCNGHCTQTCTITPIRMDGCSPEANIESTLSQCGGKNGKQFSTDQDDMFFSTDFTSKLDEVSDYYERKGLCEGDECSHLRVQCVLPMSTHSGLIAHVITPPKLFVRPVAYHAAQCLQGSQRPHTKLEYVDGTIRPHLIFLQVSPSEMQVDAEDCVIFNDGSKSAGCSREEFRTYRRKEMKGFVTNNKDVMDLY</sequence>
<dbReference type="SMART" id="SM00028">
    <property type="entry name" value="TPR"/>
    <property type="match status" value="3"/>
</dbReference>
<dbReference type="SUPFAM" id="SSF48452">
    <property type="entry name" value="TPR-like"/>
    <property type="match status" value="1"/>
</dbReference>
<gene>
    <name evidence="3" type="ORF">PoB_005765200</name>
</gene>
<evidence type="ECO:0000313" key="4">
    <source>
        <dbReference type="Proteomes" id="UP000735302"/>
    </source>
</evidence>
<evidence type="ECO:0000256" key="2">
    <source>
        <dbReference type="SAM" id="MobiDB-lite"/>
    </source>
</evidence>
<name>A0AAV4CI65_9GAST</name>
<dbReference type="GO" id="GO:0030041">
    <property type="term" value="P:actin filament polymerization"/>
    <property type="evidence" value="ECO:0007669"/>
    <property type="project" value="TreeGrafter"/>
</dbReference>
<organism evidence="3 4">
    <name type="scientific">Plakobranchus ocellatus</name>
    <dbReference type="NCBI Taxonomy" id="259542"/>
    <lineage>
        <taxon>Eukaryota</taxon>
        <taxon>Metazoa</taxon>
        <taxon>Spiralia</taxon>
        <taxon>Lophotrochozoa</taxon>
        <taxon>Mollusca</taxon>
        <taxon>Gastropoda</taxon>
        <taxon>Heterobranchia</taxon>
        <taxon>Euthyneura</taxon>
        <taxon>Panpulmonata</taxon>
        <taxon>Sacoglossa</taxon>
        <taxon>Placobranchoidea</taxon>
        <taxon>Plakobranchidae</taxon>
        <taxon>Plakobranchus</taxon>
    </lineage>
</organism>
<dbReference type="PROSITE" id="PS50005">
    <property type="entry name" value="TPR"/>
    <property type="match status" value="1"/>
</dbReference>
<dbReference type="InterPro" id="IPR052630">
    <property type="entry name" value="TTC17"/>
</dbReference>
<dbReference type="Gene3D" id="1.25.40.10">
    <property type="entry name" value="Tetratricopeptide repeat domain"/>
    <property type="match status" value="1"/>
</dbReference>
<dbReference type="InterPro" id="IPR019734">
    <property type="entry name" value="TPR_rpt"/>
</dbReference>
<dbReference type="InterPro" id="IPR011990">
    <property type="entry name" value="TPR-like_helical_dom_sf"/>
</dbReference>
<dbReference type="GO" id="GO:0015629">
    <property type="term" value="C:actin cytoskeleton"/>
    <property type="evidence" value="ECO:0007669"/>
    <property type="project" value="TreeGrafter"/>
</dbReference>
<dbReference type="PANTHER" id="PTHR16091">
    <property type="entry name" value="TTC17 PROTEIN"/>
    <property type="match status" value="1"/>
</dbReference>
<dbReference type="GO" id="GO:0005737">
    <property type="term" value="C:cytoplasm"/>
    <property type="evidence" value="ECO:0007669"/>
    <property type="project" value="TreeGrafter"/>
</dbReference>
<comment type="caution">
    <text evidence="3">The sequence shown here is derived from an EMBL/GenBank/DDBJ whole genome shotgun (WGS) entry which is preliminary data.</text>
</comment>
<feature type="region of interest" description="Disordered" evidence="2">
    <location>
        <begin position="338"/>
        <end position="360"/>
    </location>
</feature>
<feature type="compositionally biased region" description="Basic and acidic residues" evidence="2">
    <location>
        <begin position="28"/>
        <end position="53"/>
    </location>
</feature>